<dbReference type="Proteomes" id="UP000306393">
    <property type="component" value="Unassembled WGS sequence"/>
</dbReference>
<accession>A0A3Q8HAF3</accession>
<dbReference type="InterPro" id="IPR007077">
    <property type="entry name" value="TfoX_C"/>
</dbReference>
<keyword evidence="6" id="KW-1185">Reference proteome</keyword>
<sequence length="209" mass="24247">MDNSKRKIAEAKERLAPLGEVQSRTQFGGYCLAVEKTVFAVVAEGEMYLRACEQVQPYIIERKMQPLSLSKRGVPVELNYYRVDGALWSDDEQLLALSHLCLQGARRQQQERQRNRRLKDLPNLGIRMEMLLRQVGITTVDMLIQKGAKRSWLLIRSCNENLGLPVLFALQGAIDGRHHAALPREVKDELRAWFHYNVQREQKRRHEQN</sequence>
<feature type="domain" description="TfoX C-terminal" evidence="2">
    <location>
        <begin position="115"/>
        <end position="193"/>
    </location>
</feature>
<comment type="caution">
    <text evidence="4">The sequence shown here is derived from an EMBL/GenBank/DDBJ whole genome shotgun (WGS) entry which is preliminary data.</text>
</comment>
<dbReference type="GeneID" id="67477346"/>
<dbReference type="InterPro" id="IPR026256">
    <property type="entry name" value="TfoX-like_gammaprotbact"/>
</dbReference>
<evidence type="ECO:0000313" key="5">
    <source>
        <dbReference type="Proteomes" id="UP000306393"/>
    </source>
</evidence>
<gene>
    <name evidence="4" type="ORF">EpCFBP13511_05875</name>
    <name evidence="3" type="ORF">IFT93_13995</name>
</gene>
<proteinExistence type="predicted"/>
<dbReference type="KEGG" id="epe:CI789_10905"/>
<dbReference type="PANTHER" id="PTHR36121">
    <property type="entry name" value="PROTEIN SXY"/>
    <property type="match status" value="1"/>
</dbReference>
<dbReference type="Gene3D" id="3.30.1460.30">
    <property type="entry name" value="YgaC/TfoX-N like chaperone"/>
    <property type="match status" value="1"/>
</dbReference>
<dbReference type="Proteomes" id="UP000661012">
    <property type="component" value="Unassembled WGS sequence"/>
</dbReference>
<organism evidence="4 5">
    <name type="scientific">Erwinia persicina</name>
    <dbReference type="NCBI Taxonomy" id="55211"/>
    <lineage>
        <taxon>Bacteria</taxon>
        <taxon>Pseudomonadati</taxon>
        <taxon>Pseudomonadota</taxon>
        <taxon>Gammaproteobacteria</taxon>
        <taxon>Enterobacterales</taxon>
        <taxon>Erwiniaceae</taxon>
        <taxon>Erwinia</taxon>
    </lineage>
</organism>
<evidence type="ECO:0000259" key="2">
    <source>
        <dbReference type="Pfam" id="PF04994"/>
    </source>
</evidence>
<reference evidence="4 5" key="1">
    <citation type="journal article" date="2019" name="Sci. Rep.">
        <title>Differences in resource use lead to coexistence of seed-transmitted microbial populations.</title>
        <authorList>
            <person name="Torres-Cortes G."/>
            <person name="Garcia B.J."/>
            <person name="Compant S."/>
            <person name="Rezki S."/>
            <person name="Jones P."/>
            <person name="Preveaux A."/>
            <person name="Briand M."/>
            <person name="Roulet A."/>
            <person name="Bouchez O."/>
            <person name="Jacobson D."/>
            <person name="Barret M."/>
        </authorList>
    </citation>
    <scope>NUCLEOTIDE SEQUENCE [LARGE SCALE GENOMIC DNA]</scope>
    <source>
        <strain evidence="4 5">CFBP13511</strain>
    </source>
</reference>
<evidence type="ECO:0000313" key="4">
    <source>
        <dbReference type="EMBL" id="TKJ93200.1"/>
    </source>
</evidence>
<dbReference type="Pfam" id="PF04993">
    <property type="entry name" value="TfoX_N"/>
    <property type="match status" value="1"/>
</dbReference>
<dbReference type="Gene3D" id="1.10.150.20">
    <property type="entry name" value="5' to 3' exonuclease, C-terminal subdomain"/>
    <property type="match status" value="1"/>
</dbReference>
<dbReference type="PIRSF" id="PIRSF028788">
    <property type="entry name" value="TfoX_Sxy"/>
    <property type="match status" value="1"/>
</dbReference>
<dbReference type="EMBL" id="QGAC01000004">
    <property type="protein sequence ID" value="TKJ93200.1"/>
    <property type="molecule type" value="Genomic_DNA"/>
</dbReference>
<dbReference type="EMBL" id="JACYNN010000009">
    <property type="protein sequence ID" value="MBD8107510.1"/>
    <property type="molecule type" value="Genomic_DNA"/>
</dbReference>
<dbReference type="RefSeq" id="WP_062743834.1">
    <property type="nucleotide sequence ID" value="NZ_CP022725.1"/>
</dbReference>
<evidence type="ECO:0000313" key="3">
    <source>
        <dbReference type="EMBL" id="MBD8107510.1"/>
    </source>
</evidence>
<feature type="domain" description="TfoX N-terminal" evidence="1">
    <location>
        <begin position="13"/>
        <end position="104"/>
    </location>
</feature>
<name>A0A3Q8HAF3_9GAMM</name>
<evidence type="ECO:0000259" key="1">
    <source>
        <dbReference type="Pfam" id="PF04993"/>
    </source>
</evidence>
<dbReference type="InterPro" id="IPR007076">
    <property type="entry name" value="TfoX_N"/>
</dbReference>
<dbReference type="InterPro" id="IPR047525">
    <property type="entry name" value="TfoX-like"/>
</dbReference>
<dbReference type="SUPFAM" id="SSF159894">
    <property type="entry name" value="YgaC/TfoX-N like"/>
    <property type="match status" value="1"/>
</dbReference>
<dbReference type="PANTHER" id="PTHR36121:SF1">
    <property type="entry name" value="PROTEIN SXY"/>
    <property type="match status" value="1"/>
</dbReference>
<dbReference type="AlphaFoldDB" id="A0A3Q8HAF3"/>
<reference evidence="3 6" key="2">
    <citation type="journal article" date="2020" name="FEMS Microbiol. Ecol.">
        <title>Temporal dynamics of bacterial communities during seed development and maturation.</title>
        <authorList>
            <person name="Chesneau G."/>
            <person name="Torres-Cortes G."/>
            <person name="Briand M."/>
            <person name="Darrasse A."/>
            <person name="Preveaux A."/>
            <person name="Marais C."/>
            <person name="Jacques M.A."/>
            <person name="Shade A."/>
            <person name="Barret M."/>
        </authorList>
    </citation>
    <scope>NUCLEOTIDE SEQUENCE [LARGE SCALE GENOMIC DNA]</scope>
    <source>
        <strain evidence="3 6">CFBP13732</strain>
    </source>
</reference>
<protein>
    <submittedName>
        <fullName evidence="4">Competence protein TfoX</fullName>
    </submittedName>
    <submittedName>
        <fullName evidence="3">TfoX/Sxy family DNA transformation protein</fullName>
    </submittedName>
</protein>
<dbReference type="GO" id="GO:0030420">
    <property type="term" value="P:establishment of competence for transformation"/>
    <property type="evidence" value="ECO:0007669"/>
    <property type="project" value="InterPro"/>
</dbReference>
<evidence type="ECO:0000313" key="6">
    <source>
        <dbReference type="Proteomes" id="UP000661012"/>
    </source>
</evidence>
<dbReference type="OrthoDB" id="4225809at2"/>
<dbReference type="Pfam" id="PF04994">
    <property type="entry name" value="TfoX_C"/>
    <property type="match status" value="1"/>
</dbReference>
<dbReference type="STRING" id="1219360.GCA_001571305_01379"/>